<name>A0ABQ9FPU1_TEGGR</name>
<organism evidence="3 4">
    <name type="scientific">Tegillarca granosa</name>
    <name type="common">Malaysian cockle</name>
    <name type="synonym">Anadara granosa</name>
    <dbReference type="NCBI Taxonomy" id="220873"/>
    <lineage>
        <taxon>Eukaryota</taxon>
        <taxon>Metazoa</taxon>
        <taxon>Spiralia</taxon>
        <taxon>Lophotrochozoa</taxon>
        <taxon>Mollusca</taxon>
        <taxon>Bivalvia</taxon>
        <taxon>Autobranchia</taxon>
        <taxon>Pteriomorphia</taxon>
        <taxon>Arcoida</taxon>
        <taxon>Arcoidea</taxon>
        <taxon>Arcidae</taxon>
        <taxon>Tegillarca</taxon>
    </lineage>
</organism>
<gene>
    <name evidence="3" type="ORF">KUTeg_004403</name>
</gene>
<evidence type="ECO:0000256" key="1">
    <source>
        <dbReference type="SAM" id="MobiDB-lite"/>
    </source>
</evidence>
<comment type="caution">
    <text evidence="3">The sequence shown here is derived from an EMBL/GenBank/DDBJ whole genome shotgun (WGS) entry which is preliminary data.</text>
</comment>
<keyword evidence="2" id="KW-0472">Membrane</keyword>
<protein>
    <submittedName>
        <fullName evidence="3">Uncharacterized protein</fullName>
    </submittedName>
</protein>
<evidence type="ECO:0000313" key="3">
    <source>
        <dbReference type="EMBL" id="KAJ8319312.1"/>
    </source>
</evidence>
<accession>A0ABQ9FPU1</accession>
<sequence>MAKQCKLCVIVALALIGLILEIVVFSSPNWAVFKFPINPDGSLKGLGGTLAGLEYTGDSSLNENECAELSFGLWKIESCALFPDRDDDYGDDHDRKKRGFNWNHDKWHKKCYGNGYKDKEITSPQSMSDKMKPIKQMNQHVGVSMQMGLTEYQVETVVGLGAAVLGLVSAVMYVRTGARKSSLGVVSCLCLLTSGVLYWTTIGKIHTTLSQLRALITVLKMAPVKIPTPWCLVVGGIAATIELLSGILAMIVLSKNSQEEKTTCCHCNSFANPATAGPSSGQEAPTTNSDVMSGKMAYVLPDYEQDMSPPPYDEKMSKEQEAGLPSDKF</sequence>
<evidence type="ECO:0000313" key="4">
    <source>
        <dbReference type="Proteomes" id="UP001217089"/>
    </source>
</evidence>
<feature type="transmembrane region" description="Helical" evidence="2">
    <location>
        <begin position="227"/>
        <end position="253"/>
    </location>
</feature>
<reference evidence="3 4" key="1">
    <citation type="submission" date="2022-12" db="EMBL/GenBank/DDBJ databases">
        <title>Chromosome-level genome of Tegillarca granosa.</title>
        <authorList>
            <person name="Kim J."/>
        </authorList>
    </citation>
    <scope>NUCLEOTIDE SEQUENCE [LARGE SCALE GENOMIC DNA]</scope>
    <source>
        <strain evidence="3">Teg-2019</strain>
        <tissue evidence="3">Adductor muscle</tissue>
    </source>
</reference>
<evidence type="ECO:0000256" key="2">
    <source>
        <dbReference type="SAM" id="Phobius"/>
    </source>
</evidence>
<feature type="transmembrane region" description="Helical" evidence="2">
    <location>
        <begin position="156"/>
        <end position="174"/>
    </location>
</feature>
<dbReference type="EMBL" id="JARBDR010000214">
    <property type="protein sequence ID" value="KAJ8319312.1"/>
    <property type="molecule type" value="Genomic_DNA"/>
</dbReference>
<feature type="region of interest" description="Disordered" evidence="1">
    <location>
        <begin position="302"/>
        <end position="329"/>
    </location>
</feature>
<dbReference type="Gene3D" id="1.20.140.150">
    <property type="match status" value="1"/>
</dbReference>
<keyword evidence="4" id="KW-1185">Reference proteome</keyword>
<feature type="compositionally biased region" description="Basic and acidic residues" evidence="1">
    <location>
        <begin position="312"/>
        <end position="329"/>
    </location>
</feature>
<keyword evidence="2" id="KW-0812">Transmembrane</keyword>
<dbReference type="Proteomes" id="UP001217089">
    <property type="component" value="Unassembled WGS sequence"/>
</dbReference>
<feature type="transmembrane region" description="Helical" evidence="2">
    <location>
        <begin position="181"/>
        <end position="200"/>
    </location>
</feature>
<proteinExistence type="predicted"/>
<keyword evidence="2" id="KW-1133">Transmembrane helix</keyword>